<keyword evidence="3" id="KW-1185">Reference proteome</keyword>
<evidence type="ECO:0000313" key="3">
    <source>
        <dbReference type="Proteomes" id="UP000023152"/>
    </source>
</evidence>
<organism evidence="2 3">
    <name type="scientific">Reticulomyxa filosa</name>
    <dbReference type="NCBI Taxonomy" id="46433"/>
    <lineage>
        <taxon>Eukaryota</taxon>
        <taxon>Sar</taxon>
        <taxon>Rhizaria</taxon>
        <taxon>Retaria</taxon>
        <taxon>Foraminifera</taxon>
        <taxon>Monothalamids</taxon>
        <taxon>Reticulomyxidae</taxon>
        <taxon>Reticulomyxa</taxon>
    </lineage>
</organism>
<evidence type="ECO:0000256" key="1">
    <source>
        <dbReference type="SAM" id="Phobius"/>
    </source>
</evidence>
<reference evidence="2 3" key="1">
    <citation type="journal article" date="2013" name="Curr. Biol.">
        <title>The Genome of the Foraminiferan Reticulomyxa filosa.</title>
        <authorList>
            <person name="Glockner G."/>
            <person name="Hulsmann N."/>
            <person name="Schleicher M."/>
            <person name="Noegel A.A."/>
            <person name="Eichinger L."/>
            <person name="Gallinger C."/>
            <person name="Pawlowski J."/>
            <person name="Sierra R."/>
            <person name="Euteneuer U."/>
            <person name="Pillet L."/>
            <person name="Moustafa A."/>
            <person name="Platzer M."/>
            <person name="Groth M."/>
            <person name="Szafranski K."/>
            <person name="Schliwa M."/>
        </authorList>
    </citation>
    <scope>NUCLEOTIDE SEQUENCE [LARGE SCALE GENOMIC DNA]</scope>
</reference>
<dbReference type="EMBL" id="ASPP01023087">
    <property type="protein sequence ID" value="ETO10830.1"/>
    <property type="molecule type" value="Genomic_DNA"/>
</dbReference>
<sequence length="166" mass="19773">MTSNAHKHENENNIVAIYIGNVVNTIPFDDTTNQCIDLSLSLFCSFSVGIIVRFVMLLYFHCHLSFRSFLLSTIEEAVDFNKLELIRIYLLDDIYIFNENYIHQTSQNINLMTLIQGWFVNSFFYINKILQWIMLLEKKKDNILFFFFKITKVKKIQIQKHCKKKK</sequence>
<accession>X6MCR8</accession>
<keyword evidence="1" id="KW-1133">Transmembrane helix</keyword>
<protein>
    <submittedName>
        <fullName evidence="2">Uncharacterized protein</fullName>
    </submittedName>
</protein>
<keyword evidence="1" id="KW-0472">Membrane</keyword>
<comment type="caution">
    <text evidence="2">The sequence shown here is derived from an EMBL/GenBank/DDBJ whole genome shotgun (WGS) entry which is preliminary data.</text>
</comment>
<feature type="transmembrane region" description="Helical" evidence="1">
    <location>
        <begin position="38"/>
        <end position="60"/>
    </location>
</feature>
<name>X6MCR8_RETFI</name>
<proteinExistence type="predicted"/>
<keyword evidence="1" id="KW-0812">Transmembrane</keyword>
<dbReference type="Proteomes" id="UP000023152">
    <property type="component" value="Unassembled WGS sequence"/>
</dbReference>
<evidence type="ECO:0000313" key="2">
    <source>
        <dbReference type="EMBL" id="ETO10830.1"/>
    </source>
</evidence>
<dbReference type="AlphaFoldDB" id="X6MCR8"/>
<gene>
    <name evidence="2" type="ORF">RFI_26547</name>
</gene>